<reference evidence="1 2" key="1">
    <citation type="submission" date="2021-06" db="EMBL/GenBank/DDBJ databases">
        <authorList>
            <person name="Palmer J.M."/>
        </authorList>
    </citation>
    <scope>NUCLEOTIDE SEQUENCE [LARGE SCALE GENOMIC DNA]</scope>
    <source>
        <strain evidence="1 2">XR_2019</strain>
        <tissue evidence="1">Muscle</tissue>
    </source>
</reference>
<protein>
    <submittedName>
        <fullName evidence="1">Uncharacterized protein</fullName>
    </submittedName>
</protein>
<proteinExistence type="predicted"/>
<name>A0ABV0VRP3_9TELE</name>
<evidence type="ECO:0000313" key="1">
    <source>
        <dbReference type="EMBL" id="MEQ2259856.1"/>
    </source>
</evidence>
<sequence length="110" mass="12421">MTVSQNLQTRYKVSWTSAFGAAAHSFRFKRDRGGLYLPIICYIWTDPRDGFWLPALHLLDGRAVAIGAHCSPDSPPLSTEMQGRQVLPTSAENSTQTSNILERIILEWTW</sequence>
<dbReference type="Proteomes" id="UP001444071">
    <property type="component" value="Unassembled WGS sequence"/>
</dbReference>
<dbReference type="EMBL" id="JAHRIM010007789">
    <property type="protein sequence ID" value="MEQ2259856.1"/>
    <property type="molecule type" value="Genomic_DNA"/>
</dbReference>
<evidence type="ECO:0000313" key="2">
    <source>
        <dbReference type="Proteomes" id="UP001444071"/>
    </source>
</evidence>
<accession>A0ABV0VRP3</accession>
<gene>
    <name evidence="1" type="ORF">XENORESO_020214</name>
</gene>
<organism evidence="1 2">
    <name type="scientific">Xenotaenia resolanae</name>
    <dbReference type="NCBI Taxonomy" id="208358"/>
    <lineage>
        <taxon>Eukaryota</taxon>
        <taxon>Metazoa</taxon>
        <taxon>Chordata</taxon>
        <taxon>Craniata</taxon>
        <taxon>Vertebrata</taxon>
        <taxon>Euteleostomi</taxon>
        <taxon>Actinopterygii</taxon>
        <taxon>Neopterygii</taxon>
        <taxon>Teleostei</taxon>
        <taxon>Neoteleostei</taxon>
        <taxon>Acanthomorphata</taxon>
        <taxon>Ovalentaria</taxon>
        <taxon>Atherinomorphae</taxon>
        <taxon>Cyprinodontiformes</taxon>
        <taxon>Goodeidae</taxon>
        <taxon>Xenotaenia</taxon>
    </lineage>
</organism>
<keyword evidence="2" id="KW-1185">Reference proteome</keyword>
<comment type="caution">
    <text evidence="1">The sequence shown here is derived from an EMBL/GenBank/DDBJ whole genome shotgun (WGS) entry which is preliminary data.</text>
</comment>